<dbReference type="InterPro" id="IPR006121">
    <property type="entry name" value="HMA_dom"/>
</dbReference>
<sequence>MGGRSEYLGIGYGILAKLMRKYRSVQVSSVLSFPIQYLLLCSSCVMDDVQDSVLEWRNRPVPMWPSCTNRLNAPLAQLFYGPEPALTHIYEYSDLKPVEVGVVKEQNHAKEKKGNNGDVHLKVDMCCEACVRKVRRVLIELNGVNSINVNVPSKKVTVTGDVKAEACLKALAKIRKRASLWANAESGGGKEGKKNKNKDGKQAQN</sequence>
<protein>
    <recommendedName>
        <fullName evidence="3">HMA domain-containing protein</fullName>
    </recommendedName>
</protein>
<dbReference type="Pfam" id="PF00403">
    <property type="entry name" value="HMA"/>
    <property type="match status" value="1"/>
</dbReference>
<evidence type="ECO:0000256" key="2">
    <source>
        <dbReference type="SAM" id="MobiDB-lite"/>
    </source>
</evidence>
<evidence type="ECO:0000313" key="4">
    <source>
        <dbReference type="EMBL" id="KAG0584623.1"/>
    </source>
</evidence>
<dbReference type="GO" id="GO:0046872">
    <property type="term" value="F:metal ion binding"/>
    <property type="evidence" value="ECO:0007669"/>
    <property type="project" value="UniProtKB-KW"/>
</dbReference>
<dbReference type="InterPro" id="IPR036163">
    <property type="entry name" value="HMA_dom_sf"/>
</dbReference>
<dbReference type="CDD" id="cd00371">
    <property type="entry name" value="HMA"/>
    <property type="match status" value="1"/>
</dbReference>
<dbReference type="EMBL" id="CM026423">
    <property type="protein sequence ID" value="KAG0584623.1"/>
    <property type="molecule type" value="Genomic_DNA"/>
</dbReference>
<comment type="caution">
    <text evidence="4">The sequence shown here is derived from an EMBL/GenBank/DDBJ whole genome shotgun (WGS) entry which is preliminary data.</text>
</comment>
<keyword evidence="1" id="KW-0479">Metal-binding</keyword>
<dbReference type="Gene3D" id="3.30.70.100">
    <property type="match status" value="1"/>
</dbReference>
<organism evidence="4 5">
    <name type="scientific">Ceratodon purpureus</name>
    <name type="common">Fire moss</name>
    <name type="synonym">Dicranum purpureum</name>
    <dbReference type="NCBI Taxonomy" id="3225"/>
    <lineage>
        <taxon>Eukaryota</taxon>
        <taxon>Viridiplantae</taxon>
        <taxon>Streptophyta</taxon>
        <taxon>Embryophyta</taxon>
        <taxon>Bryophyta</taxon>
        <taxon>Bryophytina</taxon>
        <taxon>Bryopsida</taxon>
        <taxon>Dicranidae</taxon>
        <taxon>Pseudoditrichales</taxon>
        <taxon>Ditrichaceae</taxon>
        <taxon>Ceratodon</taxon>
    </lineage>
</organism>
<dbReference type="PANTHER" id="PTHR22814:SF287">
    <property type="entry name" value="COPPER TRANSPORT PROTEIN ATX1"/>
    <property type="match status" value="1"/>
</dbReference>
<evidence type="ECO:0000313" key="5">
    <source>
        <dbReference type="Proteomes" id="UP000822688"/>
    </source>
</evidence>
<gene>
    <name evidence="4" type="ORF">KC19_3G223500</name>
</gene>
<dbReference type="PROSITE" id="PS50846">
    <property type="entry name" value="HMA_2"/>
    <property type="match status" value="1"/>
</dbReference>
<evidence type="ECO:0000259" key="3">
    <source>
        <dbReference type="PROSITE" id="PS50846"/>
    </source>
</evidence>
<dbReference type="PANTHER" id="PTHR22814">
    <property type="entry name" value="COPPER TRANSPORT PROTEIN ATOX1-RELATED"/>
    <property type="match status" value="1"/>
</dbReference>
<keyword evidence="5" id="KW-1185">Reference proteome</keyword>
<feature type="domain" description="HMA" evidence="3">
    <location>
        <begin position="116"/>
        <end position="179"/>
    </location>
</feature>
<dbReference type="SUPFAM" id="SSF55008">
    <property type="entry name" value="HMA, heavy metal-associated domain"/>
    <property type="match status" value="1"/>
</dbReference>
<feature type="region of interest" description="Disordered" evidence="2">
    <location>
        <begin position="183"/>
        <end position="205"/>
    </location>
</feature>
<accession>A0A8T0IQF4</accession>
<proteinExistence type="predicted"/>
<dbReference type="AlphaFoldDB" id="A0A8T0IQF4"/>
<name>A0A8T0IQF4_CERPU</name>
<reference evidence="4" key="1">
    <citation type="submission" date="2020-06" db="EMBL/GenBank/DDBJ databases">
        <title>WGS assembly of Ceratodon purpureus strain R40.</title>
        <authorList>
            <person name="Carey S.B."/>
            <person name="Jenkins J."/>
            <person name="Shu S."/>
            <person name="Lovell J.T."/>
            <person name="Sreedasyam A."/>
            <person name="Maumus F."/>
            <person name="Tiley G.P."/>
            <person name="Fernandez-Pozo N."/>
            <person name="Barry K."/>
            <person name="Chen C."/>
            <person name="Wang M."/>
            <person name="Lipzen A."/>
            <person name="Daum C."/>
            <person name="Saski C.A."/>
            <person name="Payton A.C."/>
            <person name="Mcbreen J.C."/>
            <person name="Conrad R.E."/>
            <person name="Kollar L.M."/>
            <person name="Olsson S."/>
            <person name="Huttunen S."/>
            <person name="Landis J.B."/>
            <person name="Wickett N.J."/>
            <person name="Johnson M.G."/>
            <person name="Rensing S.A."/>
            <person name="Grimwood J."/>
            <person name="Schmutz J."/>
            <person name="Mcdaniel S.F."/>
        </authorList>
    </citation>
    <scope>NUCLEOTIDE SEQUENCE</scope>
    <source>
        <strain evidence="4">R40</strain>
    </source>
</reference>
<evidence type="ECO:0000256" key="1">
    <source>
        <dbReference type="ARBA" id="ARBA00022723"/>
    </source>
</evidence>
<dbReference type="Proteomes" id="UP000822688">
    <property type="component" value="Chromosome 3"/>
</dbReference>
<feature type="compositionally biased region" description="Basic and acidic residues" evidence="2">
    <location>
        <begin position="188"/>
        <end position="205"/>
    </location>
</feature>